<dbReference type="GO" id="GO:0034028">
    <property type="term" value="F:5-(carboxyamino)imidazole ribonucleotide synthase activity"/>
    <property type="evidence" value="ECO:0007669"/>
    <property type="project" value="UniProtKB-EC"/>
</dbReference>
<evidence type="ECO:0000256" key="2">
    <source>
        <dbReference type="ARBA" id="ARBA00022755"/>
    </source>
</evidence>
<dbReference type="Gene3D" id="3.40.50.20">
    <property type="match status" value="1"/>
</dbReference>
<dbReference type="NCBIfam" id="NF004676">
    <property type="entry name" value="PRK06019.1-2"/>
    <property type="match status" value="1"/>
</dbReference>
<evidence type="ECO:0000313" key="7">
    <source>
        <dbReference type="EMBL" id="MCY0148259.1"/>
    </source>
</evidence>
<dbReference type="InterPro" id="IPR013815">
    <property type="entry name" value="ATP_grasp_subdomain_1"/>
</dbReference>
<comment type="subunit">
    <text evidence="4 5">Homodimer.</text>
</comment>
<name>A0ABT3Z956_9HYPH</name>
<organism evidence="7 8">
    <name type="scientific">Hoeflea algicola</name>
    <dbReference type="NCBI Taxonomy" id="2983763"/>
    <lineage>
        <taxon>Bacteria</taxon>
        <taxon>Pseudomonadati</taxon>
        <taxon>Pseudomonadota</taxon>
        <taxon>Alphaproteobacteria</taxon>
        <taxon>Hyphomicrobiales</taxon>
        <taxon>Rhizobiaceae</taxon>
        <taxon>Hoeflea</taxon>
    </lineage>
</organism>
<comment type="function">
    <text evidence="4">Catalyzes the ATP-dependent conversion of 5-aminoimidazole ribonucleotide (AIR) and HCO(3)(-) to N5-carboxyaminoimidazole ribonucleotide (N5-CAIR).</text>
</comment>
<feature type="binding site" evidence="4">
    <location>
        <position position="214"/>
    </location>
    <ligand>
        <name>ATP</name>
        <dbReference type="ChEBI" id="CHEBI:30616"/>
    </ligand>
</feature>
<dbReference type="Pfam" id="PF17769">
    <property type="entry name" value="PurK_C"/>
    <property type="match status" value="1"/>
</dbReference>
<dbReference type="Pfam" id="PF22660">
    <property type="entry name" value="RS_preATP-grasp-like"/>
    <property type="match status" value="1"/>
</dbReference>
<dbReference type="SUPFAM" id="SSF56059">
    <property type="entry name" value="Glutathione synthetase ATP-binding domain-like"/>
    <property type="match status" value="1"/>
</dbReference>
<dbReference type="NCBIfam" id="TIGR01161">
    <property type="entry name" value="purK"/>
    <property type="match status" value="1"/>
</dbReference>
<dbReference type="SUPFAM" id="SSF52440">
    <property type="entry name" value="PreATP-grasp domain"/>
    <property type="match status" value="1"/>
</dbReference>
<feature type="domain" description="ATP-grasp" evidence="6">
    <location>
        <begin position="112"/>
        <end position="301"/>
    </location>
</feature>
<keyword evidence="8" id="KW-1185">Reference proteome</keyword>
<keyword evidence="1 4" id="KW-0547">Nucleotide-binding</keyword>
<dbReference type="Pfam" id="PF02222">
    <property type="entry name" value="ATP-grasp"/>
    <property type="match status" value="1"/>
</dbReference>
<dbReference type="NCBIfam" id="NF004675">
    <property type="entry name" value="PRK06019.1-1"/>
    <property type="match status" value="1"/>
</dbReference>
<accession>A0ABT3Z956</accession>
<dbReference type="InterPro" id="IPR003135">
    <property type="entry name" value="ATP-grasp_carboxylate-amine"/>
</dbReference>
<dbReference type="Proteomes" id="UP001073227">
    <property type="component" value="Unassembled WGS sequence"/>
</dbReference>
<dbReference type="InterPro" id="IPR011761">
    <property type="entry name" value="ATP-grasp"/>
</dbReference>
<comment type="similarity">
    <text evidence="4 5">Belongs to the PurK/PurT family.</text>
</comment>
<comment type="catalytic activity">
    <reaction evidence="4 5">
        <text>5-amino-1-(5-phospho-beta-D-ribosyl)imidazole + hydrogencarbonate + ATP = 5-carboxyamino-1-(5-phospho-D-ribosyl)imidazole + ADP + phosphate + 2 H(+)</text>
        <dbReference type="Rhea" id="RHEA:19317"/>
        <dbReference type="ChEBI" id="CHEBI:15378"/>
        <dbReference type="ChEBI" id="CHEBI:17544"/>
        <dbReference type="ChEBI" id="CHEBI:30616"/>
        <dbReference type="ChEBI" id="CHEBI:43474"/>
        <dbReference type="ChEBI" id="CHEBI:58730"/>
        <dbReference type="ChEBI" id="CHEBI:137981"/>
        <dbReference type="ChEBI" id="CHEBI:456216"/>
        <dbReference type="EC" id="6.3.4.18"/>
    </reaction>
</comment>
<feature type="binding site" evidence="4">
    <location>
        <position position="108"/>
    </location>
    <ligand>
        <name>ATP</name>
        <dbReference type="ChEBI" id="CHEBI:30616"/>
    </ligand>
</feature>
<gene>
    <name evidence="4 5" type="primary">purK</name>
    <name evidence="7" type="ORF">OEG84_11190</name>
</gene>
<dbReference type="InterPro" id="IPR005875">
    <property type="entry name" value="PurK"/>
</dbReference>
<dbReference type="SUPFAM" id="SSF51246">
    <property type="entry name" value="Rudiment single hybrid motif"/>
    <property type="match status" value="1"/>
</dbReference>
<dbReference type="InterPro" id="IPR011054">
    <property type="entry name" value="Rudment_hybrid_motif"/>
</dbReference>
<comment type="function">
    <text evidence="5">Catalyzes the ATP-dependent conversion of 5-aminoimidazole ribonucleotide (AIR) and HCO(3)- to N5-carboxyaminoimidazole ribonucleotide (N5-CAIR).</text>
</comment>
<comment type="pathway">
    <text evidence="4 5">Purine metabolism; IMP biosynthesis via de novo pathway; 5-amino-1-(5-phospho-D-ribosyl)imidazole-4-carboxylate from 5-amino-1-(5-phospho-D-ribosyl)imidazole (N5-CAIR route): step 1/2.</text>
</comment>
<dbReference type="HAMAP" id="MF_01928">
    <property type="entry name" value="PurK"/>
    <property type="match status" value="1"/>
</dbReference>
<comment type="caution">
    <text evidence="7">The sequence shown here is derived from an EMBL/GenBank/DDBJ whole genome shotgun (WGS) entry which is preliminary data.</text>
</comment>
<evidence type="ECO:0000313" key="8">
    <source>
        <dbReference type="Proteomes" id="UP001073227"/>
    </source>
</evidence>
<evidence type="ECO:0000259" key="6">
    <source>
        <dbReference type="PROSITE" id="PS50975"/>
    </source>
</evidence>
<feature type="binding site" evidence="4">
    <location>
        <begin position="183"/>
        <end position="186"/>
    </location>
    <ligand>
        <name>ATP</name>
        <dbReference type="ChEBI" id="CHEBI:30616"/>
    </ligand>
</feature>
<dbReference type="InterPro" id="IPR040686">
    <property type="entry name" value="PurK_C"/>
</dbReference>
<dbReference type="InterPro" id="IPR054350">
    <property type="entry name" value="PurT/PurK_preATP-grasp"/>
</dbReference>
<dbReference type="PANTHER" id="PTHR11609">
    <property type="entry name" value="PURINE BIOSYNTHESIS PROTEIN 6/7, PUR6/7"/>
    <property type="match status" value="1"/>
</dbReference>
<feature type="binding site" evidence="4">
    <location>
        <begin position="271"/>
        <end position="272"/>
    </location>
    <ligand>
        <name>ATP</name>
        <dbReference type="ChEBI" id="CHEBI:30616"/>
    </ligand>
</feature>
<dbReference type="NCBIfam" id="NF004679">
    <property type="entry name" value="PRK06019.1-5"/>
    <property type="match status" value="1"/>
</dbReference>
<dbReference type="Gene3D" id="3.30.1490.20">
    <property type="entry name" value="ATP-grasp fold, A domain"/>
    <property type="match status" value="1"/>
</dbReference>
<dbReference type="PANTHER" id="PTHR11609:SF5">
    <property type="entry name" value="PHOSPHORIBOSYLAMINOIMIDAZOLE CARBOXYLASE"/>
    <property type="match status" value="1"/>
</dbReference>
<sequence length="364" mass="39224">MSNAPLAPGAVIGIIGGGQLGRMLAMAAARLGYQTIILDPAEHAPAAQMANRQIVAAYDDPQALEQLAEYCDVITYEFENVPVAAVEWLEERVPVRPGSKALKVSQDRLLEKAMAAELGAQTALFAAVSNRSELDAAITVTGLPAVLKTTRLGYDGKGQAKIVRPEDADIAFAAMRGQMAVLESFVHFESEVSVIAARGLSGEVRAYDVAENIHRNHILHTSTVPSQLGPQARTEALRIAGLIATHLEYVGVFAVEFFAVRDGDSHRLLVNEMAPRVHNSGHWTEAACTISQFDQHIRAIAGLPLGDAKRHSDCVMENLIGADIDRLPEIAAEPDVLIHLYGKAEARPGRKMGHVTRISPLTTR</sequence>
<proteinExistence type="inferred from homology"/>
<dbReference type="PROSITE" id="PS50975">
    <property type="entry name" value="ATP_GRASP"/>
    <property type="match status" value="1"/>
</dbReference>
<dbReference type="EC" id="6.3.4.18" evidence="4 5"/>
<dbReference type="EMBL" id="JAOVZR010000001">
    <property type="protein sequence ID" value="MCY0148259.1"/>
    <property type="molecule type" value="Genomic_DNA"/>
</dbReference>
<feature type="binding site" evidence="4">
    <location>
        <begin position="153"/>
        <end position="159"/>
    </location>
    <ligand>
        <name>ATP</name>
        <dbReference type="ChEBI" id="CHEBI:30616"/>
    </ligand>
</feature>
<keyword evidence="3 4" id="KW-0067">ATP-binding</keyword>
<dbReference type="InterPro" id="IPR016185">
    <property type="entry name" value="PreATP-grasp_dom_sf"/>
</dbReference>
<feature type="binding site" evidence="4">
    <location>
        <position position="148"/>
    </location>
    <ligand>
        <name>ATP</name>
        <dbReference type="ChEBI" id="CHEBI:30616"/>
    </ligand>
</feature>
<dbReference type="Gene3D" id="3.30.470.20">
    <property type="entry name" value="ATP-grasp fold, B domain"/>
    <property type="match status" value="1"/>
</dbReference>
<dbReference type="RefSeq" id="WP_267653832.1">
    <property type="nucleotide sequence ID" value="NZ_JAOVZR010000001.1"/>
</dbReference>
<evidence type="ECO:0000256" key="5">
    <source>
        <dbReference type="RuleBase" id="RU361200"/>
    </source>
</evidence>
<feature type="binding site" evidence="4">
    <location>
        <position position="191"/>
    </location>
    <ligand>
        <name>ATP</name>
        <dbReference type="ChEBI" id="CHEBI:30616"/>
    </ligand>
</feature>
<evidence type="ECO:0000256" key="4">
    <source>
        <dbReference type="HAMAP-Rule" id="MF_01928"/>
    </source>
</evidence>
<evidence type="ECO:0000256" key="3">
    <source>
        <dbReference type="ARBA" id="ARBA00022840"/>
    </source>
</evidence>
<keyword evidence="2 4" id="KW-0658">Purine biosynthesis</keyword>
<evidence type="ECO:0000256" key="1">
    <source>
        <dbReference type="ARBA" id="ARBA00022741"/>
    </source>
</evidence>
<protein>
    <recommendedName>
        <fullName evidence="4 5">N5-carboxyaminoimidazole ribonucleotide synthase</fullName>
        <shortName evidence="4 5">N5-CAIR synthase</shortName>
        <ecNumber evidence="4 5">6.3.4.18</ecNumber>
    </recommendedName>
    <alternativeName>
        <fullName evidence="4 5">5-(carboxyamino)imidazole ribonucleotide synthetase</fullName>
    </alternativeName>
</protein>
<keyword evidence="4 5" id="KW-0436">Ligase</keyword>
<reference evidence="7" key="1">
    <citation type="submission" date="2022-10" db="EMBL/GenBank/DDBJ databases">
        <title>Hoeflea sp. G2-23, isolated from marine algae.</title>
        <authorList>
            <person name="Kristyanto S."/>
            <person name="Kim J.M."/>
            <person name="Jeon C.O."/>
        </authorList>
    </citation>
    <scope>NUCLEOTIDE SEQUENCE</scope>
    <source>
        <strain evidence="7">G2-23</strain>
    </source>
</reference>